<reference evidence="2" key="3">
    <citation type="submission" date="2016-12" db="EMBL/GenBank/DDBJ databases">
        <title>Annotation of the draft genome assembly of Crocosphaera watsonii WH 8501.</title>
        <authorList>
            <consortium name="US DOE Joint Genome Institute (JGI-ORNL)"/>
            <person name="Larimer F."/>
            <person name="Land M."/>
        </authorList>
    </citation>
    <scope>NUCLEOTIDE SEQUENCE</scope>
    <source>
        <strain evidence="2">WH 8501</strain>
    </source>
</reference>
<reference evidence="2" key="1">
    <citation type="submission" date="2004-02" db="EMBL/GenBank/DDBJ databases">
        <authorList>
            <consortium name="DOE Joint Genome Institute"/>
        </authorList>
    </citation>
    <scope>NUCLEOTIDE SEQUENCE [LARGE SCALE GENOMIC DNA]</scope>
    <source>
        <strain evidence="2">WH 8501</strain>
    </source>
</reference>
<dbReference type="KEGG" id="cwa:CwatDRAFT_3995"/>
<proteinExistence type="predicted"/>
<reference evidence="2" key="2">
    <citation type="submission" date="2005-06" db="EMBL/GenBank/DDBJ databases">
        <title>Sequencing of the draft genome and assembly of Crocosphaera watsonii WH 8501.</title>
        <authorList>
            <consortium name="US DOE Joint Genome Institute (JGI-PGF)"/>
            <person name="Copeland A."/>
            <person name="Lucas S."/>
            <person name="Lapidus A."/>
            <person name="Barry K."/>
            <person name="Detter C."/>
            <person name="Glavina T."/>
            <person name="Hammon N."/>
            <person name="Israni S."/>
            <person name="Pitluck S."/>
            <person name="Richardson P."/>
        </authorList>
    </citation>
    <scope>NUCLEOTIDE SEQUENCE [LARGE SCALE GENOMIC DNA]</scope>
    <source>
        <strain evidence="2">WH 8501</strain>
    </source>
</reference>
<dbReference type="SUPFAM" id="SSF46689">
    <property type="entry name" value="Homeodomain-like"/>
    <property type="match status" value="1"/>
</dbReference>
<feature type="domain" description="Tc1-like transposase DDE" evidence="1">
    <location>
        <begin position="245"/>
        <end position="398"/>
    </location>
</feature>
<comment type="caution">
    <text evidence="2">The sequence shown here is derived from an EMBL/GenBank/DDBJ whole genome shotgun (WGS) entry which is preliminary data.</text>
</comment>
<gene>
    <name evidence="2" type="ORF">CwatDRAFT_3995</name>
</gene>
<evidence type="ECO:0000313" key="2">
    <source>
        <dbReference type="EMBL" id="EAM51007.1"/>
    </source>
</evidence>
<dbReference type="InterPro" id="IPR036397">
    <property type="entry name" value="RNaseH_sf"/>
</dbReference>
<dbReference type="Pfam" id="PF13565">
    <property type="entry name" value="HTH_32"/>
    <property type="match status" value="1"/>
</dbReference>
<dbReference type="Proteomes" id="UP000003922">
    <property type="component" value="Unassembled WGS sequence"/>
</dbReference>
<keyword evidence="3" id="KW-1185">Reference proteome</keyword>
<accession>Q4C4A7</accession>
<organism evidence="2 3">
    <name type="scientific">Crocosphaera watsonii WH 8501</name>
    <dbReference type="NCBI Taxonomy" id="165597"/>
    <lineage>
        <taxon>Bacteria</taxon>
        <taxon>Bacillati</taxon>
        <taxon>Cyanobacteriota</taxon>
        <taxon>Cyanophyceae</taxon>
        <taxon>Oscillatoriophycideae</taxon>
        <taxon>Chroococcales</taxon>
        <taxon>Aphanothecaceae</taxon>
        <taxon>Crocosphaera</taxon>
    </lineage>
</organism>
<evidence type="ECO:0000259" key="1">
    <source>
        <dbReference type="Pfam" id="PF13358"/>
    </source>
</evidence>
<dbReference type="Gene3D" id="3.30.420.10">
    <property type="entry name" value="Ribonuclease H-like superfamily/Ribonuclease H"/>
    <property type="match status" value="1"/>
</dbReference>
<dbReference type="GO" id="GO:0003676">
    <property type="term" value="F:nucleic acid binding"/>
    <property type="evidence" value="ECO:0007669"/>
    <property type="project" value="InterPro"/>
</dbReference>
<dbReference type="EMBL" id="AADV02000010">
    <property type="protein sequence ID" value="EAM51007.1"/>
    <property type="molecule type" value="Genomic_DNA"/>
</dbReference>
<dbReference type="InterPro" id="IPR009057">
    <property type="entry name" value="Homeodomain-like_sf"/>
</dbReference>
<evidence type="ECO:0000313" key="3">
    <source>
        <dbReference type="Proteomes" id="UP000003922"/>
    </source>
</evidence>
<protein>
    <recommendedName>
        <fullName evidence="1">Tc1-like transposase DDE domain-containing protein</fullName>
    </recommendedName>
</protein>
<sequence>MCFNETNGRISKLMSMIKALPINLSNLQKTVLQQIVRGTTNPYRLVRRAKLILAAASGESNSSISRRLELDRVQVRQWRSRWFEEREKLSAAEEQQVTEKALMVLIKGILSDRPRPGTTKSFTVEQVVQIVAIACEECEKSDRPVSHWTPSELADEAIKRGIVEKISPRSVGRFLKRSDITPHLVRYWLNAKIDDPLKFKKQVKYICELHQEAKTLLEQGIHLISTDEMTGIQALERLFPNKRIKPKQVEKIEFEYERHGTLSLIANWDVARGKVVSPSIGPTRTEQDFSEHIQRTIKIDEKAEWIFIVDKLNTHKSESLVKLVAESCGITIDLGRKGKEGILQSMDSRADFLSDESHRIRFVYIPKHTSWLNQIECWFSILVRRLLKRITVRSTEELSQKILNFIDYFNQHFAKPFVWKFKGFKDHK</sequence>
<dbReference type="Pfam" id="PF13358">
    <property type="entry name" value="DDE_3"/>
    <property type="match status" value="1"/>
</dbReference>
<dbReference type="InterPro" id="IPR038717">
    <property type="entry name" value="Tc1-like_DDE_dom"/>
</dbReference>
<dbReference type="AlphaFoldDB" id="Q4C4A7"/>
<name>Q4C4A7_CROWT</name>